<evidence type="ECO:0000256" key="6">
    <source>
        <dbReference type="RuleBase" id="RU361140"/>
    </source>
</evidence>
<dbReference type="GO" id="GO:0008800">
    <property type="term" value="F:beta-lactamase activity"/>
    <property type="evidence" value="ECO:0007669"/>
    <property type="project" value="UniProtKB-UniRule"/>
</dbReference>
<dbReference type="PANTHER" id="PTHR35333">
    <property type="entry name" value="BETA-LACTAMASE"/>
    <property type="match status" value="1"/>
</dbReference>
<dbReference type="Pfam" id="PF13354">
    <property type="entry name" value="Beta-lactamase2"/>
    <property type="match status" value="1"/>
</dbReference>
<feature type="domain" description="Beta-lactamase class A catalytic" evidence="8">
    <location>
        <begin position="44"/>
        <end position="271"/>
    </location>
</feature>
<comment type="caution">
    <text evidence="9">The sequence shown here is derived from an EMBL/GenBank/DDBJ whole genome shotgun (WGS) entry which is preliminary data.</text>
</comment>
<dbReference type="InterPro" id="IPR045155">
    <property type="entry name" value="Beta-lactam_cat"/>
</dbReference>
<keyword evidence="7" id="KW-0732">Signal</keyword>
<dbReference type="Proteomes" id="UP000003973">
    <property type="component" value="Unassembled WGS sequence"/>
</dbReference>
<feature type="chain" id="PRO_5002932886" description="Beta-lactamase" evidence="7">
    <location>
        <begin position="25"/>
        <end position="321"/>
    </location>
</feature>
<comment type="similarity">
    <text evidence="2 6">Belongs to the class-A beta-lactamase family.</text>
</comment>
<dbReference type="AlphaFoldDB" id="C3X3G5"/>
<keyword evidence="5 6" id="KW-0046">Antibiotic resistance</keyword>
<dbReference type="PANTHER" id="PTHR35333:SF3">
    <property type="entry name" value="BETA-LACTAMASE-TYPE TRANSPEPTIDASE FOLD CONTAINING PROTEIN"/>
    <property type="match status" value="1"/>
</dbReference>
<dbReference type="InterPro" id="IPR000871">
    <property type="entry name" value="Beta-lactam_class-A"/>
</dbReference>
<evidence type="ECO:0000256" key="5">
    <source>
        <dbReference type="ARBA" id="ARBA00023251"/>
    </source>
</evidence>
<keyword evidence="4 6" id="KW-0378">Hydrolase</keyword>
<dbReference type="HOGENOM" id="CLU_031960_0_1_4"/>
<dbReference type="PROSITE" id="PS00146">
    <property type="entry name" value="BETA_LACTAMASE_A"/>
    <property type="match status" value="1"/>
</dbReference>
<evidence type="ECO:0000256" key="3">
    <source>
        <dbReference type="ARBA" id="ARBA00012865"/>
    </source>
</evidence>
<accession>C3X3G5</accession>
<evidence type="ECO:0000259" key="8">
    <source>
        <dbReference type="Pfam" id="PF13354"/>
    </source>
</evidence>
<dbReference type="RefSeq" id="WP_005876961.1">
    <property type="nucleotide sequence ID" value="NZ_CABMNL010000001.1"/>
</dbReference>
<protein>
    <recommendedName>
        <fullName evidence="3 6">Beta-lactamase</fullName>
        <ecNumber evidence="3 6">3.5.2.6</ecNumber>
    </recommendedName>
</protein>
<evidence type="ECO:0000313" key="10">
    <source>
        <dbReference type="Proteomes" id="UP000003973"/>
    </source>
</evidence>
<dbReference type="eggNOG" id="COG2367">
    <property type="taxonomic scope" value="Bacteria"/>
</dbReference>
<dbReference type="NCBIfam" id="NF033103">
    <property type="entry name" value="bla_class_A"/>
    <property type="match status" value="1"/>
</dbReference>
<dbReference type="SUPFAM" id="SSF56601">
    <property type="entry name" value="beta-lactamase/transpeptidase-like"/>
    <property type="match status" value="1"/>
</dbReference>
<dbReference type="EC" id="3.5.2.6" evidence="3 6"/>
<dbReference type="PROSITE" id="PS51257">
    <property type="entry name" value="PROKAR_LIPOPROTEIN"/>
    <property type="match status" value="1"/>
</dbReference>
<sequence>MKKRLAALMPGLWMAFALSFACQAQSLQEKIGALVAGHRAHIGVTVGNAGGTERAAIAADALFPMQSVYKFPIALSVLDRVDRGELSLEKRIAISRSELRPGTWSPLRDRYRKGKTVFIPLAEIVRTTMTDSDNNGCDILLRLAGAPEKVTAFLRRHGVAGMTVATTERAMHGDWPIPFRNSSTPAAATRLLRLFEEKKLLKPRTHAFLWNAMKNSGLSPERLRSSLPPQTPLIHKTGTSTAFYRKQGMTINDMGIIVLPDGQPVFVTVFVSHGKEPKAVTEKMIPDIARVTWRHFTAPKKPVKTRKTVLFPAEEKNRDRS</sequence>
<feature type="signal peptide" evidence="7">
    <location>
        <begin position="1"/>
        <end position="24"/>
    </location>
</feature>
<dbReference type="GO" id="GO:0046677">
    <property type="term" value="P:response to antibiotic"/>
    <property type="evidence" value="ECO:0007669"/>
    <property type="project" value="UniProtKB-UniRule"/>
</dbReference>
<proteinExistence type="inferred from homology"/>
<evidence type="ECO:0000256" key="1">
    <source>
        <dbReference type="ARBA" id="ARBA00001526"/>
    </source>
</evidence>
<keyword evidence="10" id="KW-1185">Reference proteome</keyword>
<comment type="catalytic activity">
    <reaction evidence="1 6">
        <text>a beta-lactam + H2O = a substituted beta-amino acid</text>
        <dbReference type="Rhea" id="RHEA:20401"/>
        <dbReference type="ChEBI" id="CHEBI:15377"/>
        <dbReference type="ChEBI" id="CHEBI:35627"/>
        <dbReference type="ChEBI" id="CHEBI:140347"/>
        <dbReference type="EC" id="3.5.2.6"/>
    </reaction>
</comment>
<reference evidence="9" key="1">
    <citation type="submission" date="2011-10" db="EMBL/GenBank/DDBJ databases">
        <title>The Genome Sequence of Oxalobacter formigenes HOxBLS.</title>
        <authorList>
            <consortium name="The Broad Institute Genome Sequencing Platform"/>
            <person name="Earl A."/>
            <person name="Ward D."/>
            <person name="Feldgarden M."/>
            <person name="Gevers D."/>
            <person name="Allison M.J."/>
            <person name="Humphrey S."/>
            <person name="Young S.K."/>
            <person name="Zeng Q."/>
            <person name="Gargeya S."/>
            <person name="Fitzgerald M."/>
            <person name="Haas B."/>
            <person name="Abouelleil A."/>
            <person name="Alvarado L."/>
            <person name="Arachchi H.M."/>
            <person name="Berlin A."/>
            <person name="Brown A."/>
            <person name="Chapman S.B."/>
            <person name="Chen Z."/>
            <person name="Dunbar C."/>
            <person name="Freedman E."/>
            <person name="Gearin G."/>
            <person name="Goldberg J."/>
            <person name="Griggs A."/>
            <person name="Gujja S."/>
            <person name="Heiman D."/>
            <person name="Howarth C."/>
            <person name="Larson L."/>
            <person name="Lui A."/>
            <person name="MacDonald P.J.P."/>
            <person name="Montmayeur A."/>
            <person name="Murphy C."/>
            <person name="Neiman D."/>
            <person name="Pearson M."/>
            <person name="Priest M."/>
            <person name="Roberts A."/>
            <person name="Saif S."/>
            <person name="Shea T."/>
            <person name="Shenoy N."/>
            <person name="Sisk P."/>
            <person name="Stolte C."/>
            <person name="Sykes S."/>
            <person name="Wortman J."/>
            <person name="Nusbaum C."/>
            <person name="Birren B."/>
        </authorList>
    </citation>
    <scope>NUCLEOTIDE SEQUENCE [LARGE SCALE GENOMIC DNA]</scope>
    <source>
        <strain evidence="9">HOxBLS</strain>
    </source>
</reference>
<evidence type="ECO:0000256" key="7">
    <source>
        <dbReference type="SAM" id="SignalP"/>
    </source>
</evidence>
<organism evidence="9 10">
    <name type="scientific">Oxalobacter paraformigenes</name>
    <dbReference type="NCBI Taxonomy" id="556268"/>
    <lineage>
        <taxon>Bacteria</taxon>
        <taxon>Pseudomonadati</taxon>
        <taxon>Pseudomonadota</taxon>
        <taxon>Betaproteobacteria</taxon>
        <taxon>Burkholderiales</taxon>
        <taxon>Oxalobacteraceae</taxon>
        <taxon>Oxalobacter</taxon>
    </lineage>
</organism>
<gene>
    <name evidence="9" type="ORF">OFAG_00904</name>
</gene>
<dbReference type="InterPro" id="IPR012338">
    <property type="entry name" value="Beta-lactam/transpept-like"/>
</dbReference>
<dbReference type="Gene3D" id="3.40.710.10">
    <property type="entry name" value="DD-peptidase/beta-lactamase superfamily"/>
    <property type="match status" value="1"/>
</dbReference>
<evidence type="ECO:0000256" key="4">
    <source>
        <dbReference type="ARBA" id="ARBA00022801"/>
    </source>
</evidence>
<name>C3X3G5_9BURK</name>
<dbReference type="EMBL" id="ACDP02000021">
    <property type="protein sequence ID" value="EEO27751.1"/>
    <property type="molecule type" value="Genomic_DNA"/>
</dbReference>
<dbReference type="InterPro" id="IPR023650">
    <property type="entry name" value="Beta-lactam_class-A_AS"/>
</dbReference>
<dbReference type="GO" id="GO:0030655">
    <property type="term" value="P:beta-lactam antibiotic catabolic process"/>
    <property type="evidence" value="ECO:0007669"/>
    <property type="project" value="InterPro"/>
</dbReference>
<evidence type="ECO:0000313" key="9">
    <source>
        <dbReference type="EMBL" id="EEO27751.1"/>
    </source>
</evidence>
<dbReference type="PRINTS" id="PR00118">
    <property type="entry name" value="BLACTAMASEA"/>
</dbReference>
<evidence type="ECO:0000256" key="2">
    <source>
        <dbReference type="ARBA" id="ARBA00009009"/>
    </source>
</evidence>